<evidence type="ECO:0000259" key="1">
    <source>
        <dbReference type="Pfam" id="PF04028"/>
    </source>
</evidence>
<dbReference type="Proteomes" id="UP000567293">
    <property type="component" value="Unassembled WGS sequence"/>
</dbReference>
<dbReference type="GO" id="GO:0016746">
    <property type="term" value="F:acyltransferase activity"/>
    <property type="evidence" value="ECO:0007669"/>
    <property type="project" value="UniProtKB-KW"/>
</dbReference>
<reference evidence="2" key="1">
    <citation type="submission" date="2020-06" db="EMBL/GenBank/DDBJ databases">
        <title>Legume-microbial interactions unlock mineral nutrients during tropical forest succession.</title>
        <authorList>
            <person name="Epihov D.Z."/>
        </authorList>
    </citation>
    <scope>NUCLEOTIDE SEQUENCE [LARGE SCALE GENOMIC DNA]</scope>
    <source>
        <strain evidence="2">Pan2503</strain>
    </source>
</reference>
<keyword evidence="3" id="KW-1185">Reference proteome</keyword>
<proteinExistence type="predicted"/>
<dbReference type="InterPro" id="IPR007172">
    <property type="entry name" value="DUF374"/>
</dbReference>
<protein>
    <submittedName>
        <fullName evidence="2">Lysophospholipid acyltransferase family protein</fullName>
    </submittedName>
</protein>
<evidence type="ECO:0000313" key="3">
    <source>
        <dbReference type="Proteomes" id="UP000567293"/>
    </source>
</evidence>
<name>A0A7V8NV26_9BACT</name>
<keyword evidence="2" id="KW-0012">Acyltransferase</keyword>
<sequence>MPQPDTILDTVKPLEHGPVNSHYDTSLPPLPWTRRIQIPFIAVAVYGVIRTLGPTLRYEVLGWQHAKKVHTSGKRIIWAFWHRIILPIVWWHRHHGVVVMNTTAFDGQWTRKVIEWLGFGTAQGSSSRGGLRGLAVMAKRLERGVDCAFTIDGPRGPRYVAKPGPVMLARKTGCPIMVFHIGVDRGKTFTKTWDHFLLPMPFARAVILFAPPIYVPADANAEVMEAKHAEMQRELERVRDIAEGWFLLSADTREKFRTQFNS</sequence>
<accession>A0A7V8NV26</accession>
<organism evidence="2 3">
    <name type="scientific">Candidatus Acidiferrum panamense</name>
    <dbReference type="NCBI Taxonomy" id="2741543"/>
    <lineage>
        <taxon>Bacteria</taxon>
        <taxon>Pseudomonadati</taxon>
        <taxon>Acidobacteriota</taxon>
        <taxon>Terriglobia</taxon>
        <taxon>Candidatus Acidiferrales</taxon>
        <taxon>Candidatus Acidiferrum</taxon>
    </lineage>
</organism>
<dbReference type="Pfam" id="PF04028">
    <property type="entry name" value="DUF374"/>
    <property type="match status" value="1"/>
</dbReference>
<dbReference type="CDD" id="cd07983">
    <property type="entry name" value="LPLAT_DUF374-like"/>
    <property type="match status" value="1"/>
</dbReference>
<dbReference type="AlphaFoldDB" id="A0A7V8NV26"/>
<feature type="domain" description="DUF374" evidence="1">
    <location>
        <begin position="90"/>
        <end position="158"/>
    </location>
</feature>
<comment type="caution">
    <text evidence="2">The sequence shown here is derived from an EMBL/GenBank/DDBJ whole genome shotgun (WGS) entry which is preliminary data.</text>
</comment>
<evidence type="ECO:0000313" key="2">
    <source>
        <dbReference type="EMBL" id="MBA0087986.1"/>
    </source>
</evidence>
<keyword evidence="2" id="KW-0808">Transferase</keyword>
<dbReference type="EMBL" id="JACDQQ010002279">
    <property type="protein sequence ID" value="MBA0087986.1"/>
    <property type="molecule type" value="Genomic_DNA"/>
</dbReference>
<gene>
    <name evidence="2" type="ORF">HRJ53_23620</name>
</gene>